<dbReference type="Pfam" id="PF20239">
    <property type="entry name" value="DUF6596"/>
    <property type="match status" value="1"/>
</dbReference>
<feature type="domain" description="RNA polymerase sigma-70 region 2" evidence="1">
    <location>
        <begin position="16"/>
        <end position="84"/>
    </location>
</feature>
<dbReference type="Proteomes" id="UP000284120">
    <property type="component" value="Unassembled WGS sequence"/>
</dbReference>
<evidence type="ECO:0000313" key="3">
    <source>
        <dbReference type="EMBL" id="RWU08485.1"/>
    </source>
</evidence>
<comment type="caution">
    <text evidence="3">The sequence shown here is derived from an EMBL/GenBank/DDBJ whole genome shotgun (WGS) entry which is preliminary data.</text>
</comment>
<dbReference type="GO" id="GO:0003700">
    <property type="term" value="F:DNA-binding transcription factor activity"/>
    <property type="evidence" value="ECO:0007669"/>
    <property type="project" value="InterPro"/>
</dbReference>
<evidence type="ECO:0000259" key="2">
    <source>
        <dbReference type="Pfam" id="PF20239"/>
    </source>
</evidence>
<dbReference type="InterPro" id="IPR046531">
    <property type="entry name" value="DUF6596"/>
</dbReference>
<evidence type="ECO:0000259" key="1">
    <source>
        <dbReference type="Pfam" id="PF04542"/>
    </source>
</evidence>
<dbReference type="NCBIfam" id="TIGR02937">
    <property type="entry name" value="sigma70-ECF"/>
    <property type="match status" value="1"/>
</dbReference>
<reference evidence="3 4" key="1">
    <citation type="submission" date="2018-06" db="EMBL/GenBank/DDBJ databases">
        <title>Pedobacter endophyticus sp. nov., an endophytic bacterium isolated from a leaf of Triticum aestivum.</title>
        <authorList>
            <person name="Zhang L."/>
        </authorList>
    </citation>
    <scope>NUCLEOTIDE SEQUENCE [LARGE SCALE GENOMIC DNA]</scope>
    <source>
        <strain evidence="3 4">CM134L-2</strain>
    </source>
</reference>
<proteinExistence type="predicted"/>
<feature type="domain" description="DUF6596" evidence="2">
    <location>
        <begin position="185"/>
        <end position="283"/>
    </location>
</feature>
<keyword evidence="4" id="KW-1185">Reference proteome</keyword>
<protein>
    <submittedName>
        <fullName evidence="3">Sigma-70 family RNA polymerase sigma factor</fullName>
    </submittedName>
</protein>
<dbReference type="PANTHER" id="PTHR47756:SF2">
    <property type="entry name" value="BLL6612 PROTEIN"/>
    <property type="match status" value="1"/>
</dbReference>
<dbReference type="InterPro" id="IPR013324">
    <property type="entry name" value="RNA_pol_sigma_r3/r4-like"/>
</dbReference>
<dbReference type="InterPro" id="IPR014284">
    <property type="entry name" value="RNA_pol_sigma-70_dom"/>
</dbReference>
<dbReference type="EMBL" id="SAYW01000002">
    <property type="protein sequence ID" value="RWU08485.1"/>
    <property type="molecule type" value="Genomic_DNA"/>
</dbReference>
<name>A0A3S3QGG0_9SPHI</name>
<evidence type="ECO:0000313" key="4">
    <source>
        <dbReference type="Proteomes" id="UP000284120"/>
    </source>
</evidence>
<dbReference type="GO" id="GO:0006352">
    <property type="term" value="P:DNA-templated transcription initiation"/>
    <property type="evidence" value="ECO:0007669"/>
    <property type="project" value="InterPro"/>
</dbReference>
<dbReference type="SUPFAM" id="SSF88946">
    <property type="entry name" value="Sigma2 domain of RNA polymerase sigma factors"/>
    <property type="match status" value="1"/>
</dbReference>
<dbReference type="Gene3D" id="1.10.1740.10">
    <property type="match status" value="1"/>
</dbReference>
<accession>A0A3S3QGG0</accession>
<gene>
    <name evidence="3" type="ORF">DPV69_08920</name>
</gene>
<dbReference type="OrthoDB" id="9780299at2"/>
<dbReference type="RefSeq" id="WP_113647001.1">
    <property type="nucleotide sequence ID" value="NZ_QMHN01000002.1"/>
</dbReference>
<dbReference type="InterPro" id="IPR007627">
    <property type="entry name" value="RNA_pol_sigma70_r2"/>
</dbReference>
<dbReference type="AlphaFoldDB" id="A0A3S3QGG0"/>
<dbReference type="PANTHER" id="PTHR47756">
    <property type="entry name" value="BLL6612 PROTEIN-RELATED"/>
    <property type="match status" value="1"/>
</dbReference>
<dbReference type="Pfam" id="PF04542">
    <property type="entry name" value="Sigma70_r2"/>
    <property type="match status" value="1"/>
</dbReference>
<sequence>MNKQEHNEIFKTTAHLFREYSGKMVAILTKYYGIKQLENIMDAVQESFEAALKHWRYKGMPNQPEAWLLTTAKNKLLNAIKKESTLASLQASLPNDFELLPSPLQMMDSQLQLLLKICELKLPLKSQIIFTLYTSSGFGVPEIANALLMTNEAVKKHIFRTKQLLQNASFKFDELAEKHIAPNLNQLQLVLYLMFNEGYKTTRAKEGLNIDLCYEAMRLAKLILQLQPNDATTNALLALMFFNIARFPARISNQNFWIPLEQQDRSLWDPAFIREGLYYLHQSKNTQQLSKHHLEAIIASIHCCATDFKTTNWSKIIYLYEQMEVLEGPSTALTLNKMIAMSYVAPSVELLAQLTALAKELKPEHQLFFHLAKAHLNTLLHQHANAENCYREALNHAQSEIDKQFILNKISDIALSSNGARS</sequence>
<organism evidence="3 4">
    <name type="scientific">Pedobacter chitinilyticus</name>
    <dbReference type="NCBI Taxonomy" id="2233776"/>
    <lineage>
        <taxon>Bacteria</taxon>
        <taxon>Pseudomonadati</taxon>
        <taxon>Bacteroidota</taxon>
        <taxon>Sphingobacteriia</taxon>
        <taxon>Sphingobacteriales</taxon>
        <taxon>Sphingobacteriaceae</taxon>
        <taxon>Pedobacter</taxon>
    </lineage>
</organism>
<dbReference type="InterPro" id="IPR013325">
    <property type="entry name" value="RNA_pol_sigma_r2"/>
</dbReference>
<dbReference type="SUPFAM" id="SSF88659">
    <property type="entry name" value="Sigma3 and sigma4 domains of RNA polymerase sigma factors"/>
    <property type="match status" value="1"/>
</dbReference>